<sequence>MPQHKWAEIVKKWALCICVHVCVIKKPRPVLLIDVHVRFLCVASTNCPS</sequence>
<dbReference type="Proteomes" id="UP000282613">
    <property type="component" value="Unassembled WGS sequence"/>
</dbReference>
<evidence type="ECO:0000313" key="1">
    <source>
        <dbReference type="EMBL" id="VDK34658.1"/>
    </source>
</evidence>
<dbReference type="WBParaSite" id="TASK_0000518501-mRNA-1">
    <property type="protein sequence ID" value="TASK_0000518501-mRNA-1"/>
    <property type="gene ID" value="TASK_0000518501"/>
</dbReference>
<dbReference type="AlphaFoldDB" id="A0A0R3W518"/>
<gene>
    <name evidence="1" type="ORF">TASK_LOCUS5186</name>
</gene>
<organism evidence="3">
    <name type="scientific">Taenia asiatica</name>
    <name type="common">Asian tapeworm</name>
    <dbReference type="NCBI Taxonomy" id="60517"/>
    <lineage>
        <taxon>Eukaryota</taxon>
        <taxon>Metazoa</taxon>
        <taxon>Spiralia</taxon>
        <taxon>Lophotrochozoa</taxon>
        <taxon>Platyhelminthes</taxon>
        <taxon>Cestoda</taxon>
        <taxon>Eucestoda</taxon>
        <taxon>Cyclophyllidea</taxon>
        <taxon>Taeniidae</taxon>
        <taxon>Taenia</taxon>
    </lineage>
</organism>
<reference evidence="3" key="1">
    <citation type="submission" date="2017-02" db="UniProtKB">
        <authorList>
            <consortium name="WormBaseParasite"/>
        </authorList>
    </citation>
    <scope>IDENTIFICATION</scope>
</reference>
<dbReference type="EMBL" id="UYRS01018398">
    <property type="protein sequence ID" value="VDK34658.1"/>
    <property type="molecule type" value="Genomic_DNA"/>
</dbReference>
<proteinExistence type="predicted"/>
<protein>
    <submittedName>
        <fullName evidence="1 3">Uncharacterized protein</fullName>
    </submittedName>
</protein>
<evidence type="ECO:0000313" key="3">
    <source>
        <dbReference type="WBParaSite" id="TASK_0000518501-mRNA-1"/>
    </source>
</evidence>
<reference evidence="1 2" key="2">
    <citation type="submission" date="2018-11" db="EMBL/GenBank/DDBJ databases">
        <authorList>
            <consortium name="Pathogen Informatics"/>
        </authorList>
    </citation>
    <scope>NUCLEOTIDE SEQUENCE [LARGE SCALE GENOMIC DNA]</scope>
</reference>
<accession>A0A0R3W518</accession>
<dbReference type="OrthoDB" id="10481390at2759"/>
<name>A0A0R3W518_TAEAS</name>
<evidence type="ECO:0000313" key="2">
    <source>
        <dbReference type="Proteomes" id="UP000282613"/>
    </source>
</evidence>
<keyword evidence="2" id="KW-1185">Reference proteome</keyword>